<reference evidence="2 3" key="1">
    <citation type="journal article" date="2021" name="Elife">
        <title>Chloroplast acquisition without the gene transfer in kleptoplastic sea slugs, Plakobranchus ocellatus.</title>
        <authorList>
            <person name="Maeda T."/>
            <person name="Takahashi S."/>
            <person name="Yoshida T."/>
            <person name="Shimamura S."/>
            <person name="Takaki Y."/>
            <person name="Nagai Y."/>
            <person name="Toyoda A."/>
            <person name="Suzuki Y."/>
            <person name="Arimoto A."/>
            <person name="Ishii H."/>
            <person name="Satoh N."/>
            <person name="Nishiyama T."/>
            <person name="Hasebe M."/>
            <person name="Maruyama T."/>
            <person name="Minagawa J."/>
            <person name="Obokata J."/>
            <person name="Shigenobu S."/>
        </authorList>
    </citation>
    <scope>NUCLEOTIDE SEQUENCE [LARGE SCALE GENOMIC DNA]</scope>
</reference>
<proteinExistence type="predicted"/>
<dbReference type="Proteomes" id="UP000762676">
    <property type="component" value="Unassembled WGS sequence"/>
</dbReference>
<feature type="region of interest" description="Disordered" evidence="1">
    <location>
        <begin position="234"/>
        <end position="254"/>
    </location>
</feature>
<feature type="compositionally biased region" description="Low complexity" evidence="1">
    <location>
        <begin position="163"/>
        <end position="175"/>
    </location>
</feature>
<protein>
    <submittedName>
        <fullName evidence="2">MDS1 and EVI1 complex locus protein MDS1</fullName>
    </submittedName>
</protein>
<feature type="compositionally biased region" description="Basic and acidic residues" evidence="1">
    <location>
        <begin position="36"/>
        <end position="57"/>
    </location>
</feature>
<feature type="compositionally biased region" description="Low complexity" evidence="1">
    <location>
        <begin position="91"/>
        <end position="121"/>
    </location>
</feature>
<feature type="region of interest" description="Disordered" evidence="1">
    <location>
        <begin position="195"/>
        <end position="214"/>
    </location>
</feature>
<dbReference type="Gene3D" id="2.170.270.10">
    <property type="entry name" value="SET domain"/>
    <property type="match status" value="1"/>
</dbReference>
<evidence type="ECO:0000256" key="1">
    <source>
        <dbReference type="SAM" id="MobiDB-lite"/>
    </source>
</evidence>
<sequence length="400" mass="44705">MALGRYRTRRMEVDGIGLGRVGNRDAPTPCLTENAHGNHIDKDENISDCRPGDKDNPDISMNVFKPVPQTTLFSPTLTSLLTSSKCPAPAPTFSSPSSTSASSLRSATSESSASAPTMTATKGRLSLQDLFPGRRNLVDLHSQSMQYLPGEQRLPHHHHHHQQQQQQQCQQEQQQDIATGNIKEDGPIDLHKAQANQDSQEPVGVEPTKKDSLQPTSNTLLALQLQQASGALGDHFTNHLQPSPSHLQPSPSHLQPQLLSSIKVDLEQHQHLTSQLYLKQQKQQQQQQQQIQLQQSQQQQEHHLNLPLRLSRQHQFLTNHFFTLLEDLPVPEVFLLRPSQVYPGMGVWSKGHISAGQKFGPFQGVLKPSVEDTSCAWEVSRTSRDEWVNNVNKIEGRCKE</sequence>
<feature type="region of interest" description="Disordered" evidence="1">
    <location>
        <begin position="85"/>
        <end position="126"/>
    </location>
</feature>
<dbReference type="InterPro" id="IPR046341">
    <property type="entry name" value="SET_dom_sf"/>
</dbReference>
<evidence type="ECO:0000313" key="2">
    <source>
        <dbReference type="EMBL" id="GFS03378.1"/>
    </source>
</evidence>
<comment type="caution">
    <text evidence="2">The sequence shown here is derived from an EMBL/GenBank/DDBJ whole genome shotgun (WGS) entry which is preliminary data.</text>
</comment>
<feature type="region of interest" description="Disordered" evidence="1">
    <location>
        <begin position="33"/>
        <end position="60"/>
    </location>
</feature>
<accession>A0AAV4HYX6</accession>
<evidence type="ECO:0000313" key="3">
    <source>
        <dbReference type="Proteomes" id="UP000762676"/>
    </source>
</evidence>
<dbReference type="AlphaFoldDB" id="A0AAV4HYX6"/>
<dbReference type="EMBL" id="BMAT01009294">
    <property type="protein sequence ID" value="GFS03378.1"/>
    <property type="molecule type" value="Genomic_DNA"/>
</dbReference>
<gene>
    <name evidence="2" type="ORF">ElyMa_004630100</name>
</gene>
<feature type="region of interest" description="Disordered" evidence="1">
    <location>
        <begin position="154"/>
        <end position="175"/>
    </location>
</feature>
<name>A0AAV4HYX6_9GAST</name>
<keyword evidence="3" id="KW-1185">Reference proteome</keyword>
<organism evidence="2 3">
    <name type="scientific">Elysia marginata</name>
    <dbReference type="NCBI Taxonomy" id="1093978"/>
    <lineage>
        <taxon>Eukaryota</taxon>
        <taxon>Metazoa</taxon>
        <taxon>Spiralia</taxon>
        <taxon>Lophotrochozoa</taxon>
        <taxon>Mollusca</taxon>
        <taxon>Gastropoda</taxon>
        <taxon>Heterobranchia</taxon>
        <taxon>Euthyneura</taxon>
        <taxon>Panpulmonata</taxon>
        <taxon>Sacoglossa</taxon>
        <taxon>Placobranchoidea</taxon>
        <taxon>Plakobranchidae</taxon>
        <taxon>Elysia</taxon>
    </lineage>
</organism>